<organism evidence="9 10">
    <name type="scientific">Lacticaseibacillus rhamnosus</name>
    <name type="common">Lactobacillus rhamnosus</name>
    <dbReference type="NCBI Taxonomy" id="47715"/>
    <lineage>
        <taxon>Bacteria</taxon>
        <taxon>Bacillati</taxon>
        <taxon>Bacillota</taxon>
        <taxon>Bacilli</taxon>
        <taxon>Lactobacillales</taxon>
        <taxon>Lactobacillaceae</taxon>
        <taxon>Lacticaseibacillus</taxon>
    </lineage>
</organism>
<evidence type="ECO:0000256" key="7">
    <source>
        <dbReference type="ARBA" id="ARBA00022777"/>
    </source>
</evidence>
<evidence type="ECO:0000256" key="6">
    <source>
        <dbReference type="ARBA" id="ARBA00022683"/>
    </source>
</evidence>
<evidence type="ECO:0000259" key="8">
    <source>
        <dbReference type="PROSITE" id="PS51093"/>
    </source>
</evidence>
<dbReference type="InterPro" id="IPR001127">
    <property type="entry name" value="PTS_EIIA_1_perm"/>
</dbReference>
<dbReference type="Pfam" id="PF00358">
    <property type="entry name" value="PTS_EIIA_1"/>
    <property type="match status" value="1"/>
</dbReference>
<sequence length="157" mass="16655">MFGFKKATPKLALFMPVNGKAIAITDVADSVFSQKMLGPGFAVVPSDGAIYAPLKAKVTSIFPTKHAISLLASDNTEILVHMGLDTVELNGKGINVMVAEGDQVDENTQLAALDLNVLAEAKKDPTIIVVFTNLKTHQLNVGLGENVHSTRLGTLTK</sequence>
<dbReference type="GO" id="GO:0009401">
    <property type="term" value="P:phosphoenolpyruvate-dependent sugar phosphotransferase system"/>
    <property type="evidence" value="ECO:0007669"/>
    <property type="project" value="UniProtKB-KW"/>
</dbReference>
<comment type="subcellular location">
    <subcellularLocation>
        <location evidence="2">Cell membrane</location>
        <topology evidence="2">Multi-pass membrane protein</topology>
    </subcellularLocation>
    <subcellularLocation>
        <location evidence="1">Cytoplasm</location>
    </subcellularLocation>
</comment>
<dbReference type="EMBL" id="JABXWP010000033">
    <property type="protein sequence ID" value="NVO89584.1"/>
    <property type="molecule type" value="Genomic_DNA"/>
</dbReference>
<comment type="caution">
    <text evidence="9">The sequence shown here is derived from an EMBL/GenBank/DDBJ whole genome shotgun (WGS) entry which is preliminary data.</text>
</comment>
<keyword evidence="7" id="KW-0418">Kinase</keyword>
<dbReference type="InterPro" id="IPR050890">
    <property type="entry name" value="PTS_EIIA_component"/>
</dbReference>
<accession>A0A7Y7QI69</accession>
<proteinExistence type="predicted"/>
<dbReference type="GO" id="GO:0005886">
    <property type="term" value="C:plasma membrane"/>
    <property type="evidence" value="ECO:0007669"/>
    <property type="project" value="UniProtKB-SubCell"/>
</dbReference>
<keyword evidence="4 9" id="KW-0762">Sugar transport</keyword>
<feature type="domain" description="PTS EIIA type-1" evidence="8">
    <location>
        <begin position="29"/>
        <end position="133"/>
    </location>
</feature>
<evidence type="ECO:0000313" key="9">
    <source>
        <dbReference type="EMBL" id="NVO89584.1"/>
    </source>
</evidence>
<dbReference type="GO" id="GO:0016301">
    <property type="term" value="F:kinase activity"/>
    <property type="evidence" value="ECO:0007669"/>
    <property type="project" value="UniProtKB-KW"/>
</dbReference>
<name>A0A7Y7QI69_LACRH</name>
<dbReference type="Gene3D" id="2.70.70.10">
    <property type="entry name" value="Glucose Permease (Domain IIA)"/>
    <property type="match status" value="1"/>
</dbReference>
<keyword evidence="6" id="KW-0598">Phosphotransferase system</keyword>
<dbReference type="GO" id="GO:0005737">
    <property type="term" value="C:cytoplasm"/>
    <property type="evidence" value="ECO:0007669"/>
    <property type="project" value="UniProtKB-SubCell"/>
</dbReference>
<evidence type="ECO:0000256" key="2">
    <source>
        <dbReference type="ARBA" id="ARBA00004651"/>
    </source>
</evidence>
<dbReference type="PANTHER" id="PTHR45008:SF1">
    <property type="entry name" value="PTS SYSTEM GLUCOSE-SPECIFIC EIIA COMPONENT"/>
    <property type="match status" value="1"/>
</dbReference>
<dbReference type="Proteomes" id="UP000542889">
    <property type="component" value="Unassembled WGS sequence"/>
</dbReference>
<protein>
    <submittedName>
        <fullName evidence="9">PTS glucose transporter subunit IIA</fullName>
    </submittedName>
</protein>
<evidence type="ECO:0000313" key="10">
    <source>
        <dbReference type="Proteomes" id="UP000542889"/>
    </source>
</evidence>
<dbReference type="SUPFAM" id="SSF51261">
    <property type="entry name" value="Duplicated hybrid motif"/>
    <property type="match status" value="1"/>
</dbReference>
<evidence type="ECO:0000256" key="3">
    <source>
        <dbReference type="ARBA" id="ARBA00022448"/>
    </source>
</evidence>
<dbReference type="PANTHER" id="PTHR45008">
    <property type="entry name" value="PTS SYSTEM GLUCOSE-SPECIFIC EIIA COMPONENT"/>
    <property type="match status" value="1"/>
</dbReference>
<reference evidence="9 10" key="1">
    <citation type="submission" date="2020-06" db="EMBL/GenBank/DDBJ databases">
        <title>Lactobacillus rhamnosus QC,genome.</title>
        <authorList>
            <person name="Yi H."/>
            <person name="Jin M."/>
        </authorList>
    </citation>
    <scope>NUCLEOTIDE SEQUENCE [LARGE SCALE GENOMIC DNA]</scope>
    <source>
        <strain evidence="9 10">QC</strain>
    </source>
</reference>
<dbReference type="InterPro" id="IPR011055">
    <property type="entry name" value="Dup_hybrid_motif"/>
</dbReference>
<dbReference type="FunFam" id="2.70.70.10:FF:000001">
    <property type="entry name" value="PTS system glucose-specific IIA component"/>
    <property type="match status" value="1"/>
</dbReference>
<dbReference type="PROSITE" id="PS51093">
    <property type="entry name" value="PTS_EIIA_TYPE_1"/>
    <property type="match status" value="1"/>
</dbReference>
<evidence type="ECO:0000256" key="5">
    <source>
        <dbReference type="ARBA" id="ARBA00022679"/>
    </source>
</evidence>
<evidence type="ECO:0000256" key="4">
    <source>
        <dbReference type="ARBA" id="ARBA00022597"/>
    </source>
</evidence>
<gene>
    <name evidence="9" type="ORF">HWN39_14010</name>
</gene>
<dbReference type="AlphaFoldDB" id="A0A7Y7QI69"/>
<keyword evidence="3" id="KW-0813">Transport</keyword>
<dbReference type="NCBIfam" id="TIGR00830">
    <property type="entry name" value="PTBA"/>
    <property type="match status" value="1"/>
</dbReference>
<keyword evidence="5" id="KW-0808">Transferase</keyword>
<evidence type="ECO:0000256" key="1">
    <source>
        <dbReference type="ARBA" id="ARBA00004496"/>
    </source>
</evidence>